<organism evidence="1 2">
    <name type="scientific">Paracoccus methylarcula</name>
    <dbReference type="NCBI Taxonomy" id="72022"/>
    <lineage>
        <taxon>Bacteria</taxon>
        <taxon>Pseudomonadati</taxon>
        <taxon>Pseudomonadota</taxon>
        <taxon>Alphaproteobacteria</taxon>
        <taxon>Rhodobacterales</taxon>
        <taxon>Paracoccaceae</taxon>
        <taxon>Paracoccus</taxon>
    </lineage>
</organism>
<dbReference type="EMBL" id="PXNQ02000015">
    <property type="protein sequence ID" value="RNF32931.1"/>
    <property type="molecule type" value="Genomic_DNA"/>
</dbReference>
<comment type="caution">
    <text evidence="1">The sequence shown here is derived from an EMBL/GenBank/DDBJ whole genome shotgun (WGS) entry which is preliminary data.</text>
</comment>
<dbReference type="Proteomes" id="UP000238137">
    <property type="component" value="Unassembled WGS sequence"/>
</dbReference>
<keyword evidence="2" id="KW-1185">Reference proteome</keyword>
<sequence>MIPVRGPDGQEYASLSAAARAFGVHITTIRRHLASHGNLDMIGCNTVPCTWNGRGYPSIRAVAKAVGLTPEAVSHHLAKYGNLDRLGIGSIGSPGNPGNSMPFRFGDLSWPSRGRAARDLGVSQKSLMRWSGPNATAQQRDKLMAAVMAYRSRQHRRAA</sequence>
<reference evidence="1" key="1">
    <citation type="submission" date="2018-05" db="EMBL/GenBank/DDBJ databases">
        <title>Reclassification of Methylarcula marina and Methylarcula terricola as Paracoccus methylarcula sp.nov., comb.nov. and Paracoccus terricola comb.nov.</title>
        <authorList>
            <person name="Shmareva M.N."/>
            <person name="Doronina N.V."/>
            <person name="Vasilenko O.V."/>
            <person name="Tarlachkov S.V."/>
            <person name="Trotsenko Y.A."/>
        </authorList>
    </citation>
    <scope>NUCLEOTIDE SEQUENCE [LARGE SCALE GENOMIC DNA]</scope>
    <source>
        <strain evidence="1">VKM B-2159</strain>
    </source>
</reference>
<protein>
    <recommendedName>
        <fullName evidence="3">Nuclease-associated modular DNA-binding 1 domain-containing protein</fullName>
    </recommendedName>
</protein>
<name>A0A3R7P2F8_9RHOB</name>
<evidence type="ECO:0008006" key="3">
    <source>
        <dbReference type="Google" id="ProtNLM"/>
    </source>
</evidence>
<dbReference type="AlphaFoldDB" id="A0A3R7P2F8"/>
<evidence type="ECO:0000313" key="2">
    <source>
        <dbReference type="Proteomes" id="UP000238137"/>
    </source>
</evidence>
<evidence type="ECO:0000313" key="1">
    <source>
        <dbReference type="EMBL" id="RNF32931.1"/>
    </source>
</evidence>
<accession>A0A3R7P2F8</accession>
<gene>
    <name evidence="1" type="ORF">A7A09_019145</name>
</gene>
<proteinExistence type="predicted"/>